<dbReference type="EMBL" id="JAWNFU010000001">
    <property type="protein sequence ID" value="MDY5152488.1"/>
    <property type="molecule type" value="Genomic_DNA"/>
</dbReference>
<gene>
    <name evidence="4" type="ORF">NCTC10327_00303</name>
    <name evidence="2" type="ORF">R6G71_00215</name>
    <name evidence="3" type="ORF">SAMN05421878_10859</name>
</gene>
<dbReference type="PROSITE" id="PS51257">
    <property type="entry name" value="PROKAR_LIPOPROTEIN"/>
    <property type="match status" value="1"/>
</dbReference>
<keyword evidence="5" id="KW-1185">Reference proteome</keyword>
<reference evidence="3" key="1">
    <citation type="submission" date="2016-10" db="EMBL/GenBank/DDBJ databases">
        <authorList>
            <person name="de Groot N.N."/>
        </authorList>
    </citation>
    <scope>NUCLEOTIDE SEQUENCE [LARGE SCALE GENOMIC DNA]</scope>
    <source>
        <strain evidence="3">DSM 20639</strain>
    </source>
</reference>
<reference evidence="5" key="2">
    <citation type="submission" date="2016-10" db="EMBL/GenBank/DDBJ databases">
        <authorList>
            <person name="Varghese N."/>
        </authorList>
    </citation>
    <scope>NUCLEOTIDE SEQUENCE [LARGE SCALE GENOMIC DNA]</scope>
    <source>
        <strain evidence="5">DSM 20639</strain>
    </source>
</reference>
<dbReference type="EMBL" id="UYIO01000001">
    <property type="protein sequence ID" value="VDG75613.1"/>
    <property type="molecule type" value="Genomic_DNA"/>
</dbReference>
<evidence type="ECO:0008006" key="7">
    <source>
        <dbReference type="Google" id="ProtNLM"/>
    </source>
</evidence>
<dbReference type="AlphaFoldDB" id="A0A0K9EU60"/>
<dbReference type="EMBL" id="FNAU01000008">
    <property type="protein sequence ID" value="SDE41352.1"/>
    <property type="molecule type" value="Genomic_DNA"/>
</dbReference>
<organism evidence="4 6">
    <name type="scientific">Actinobaculum suis</name>
    <dbReference type="NCBI Taxonomy" id="1657"/>
    <lineage>
        <taxon>Bacteria</taxon>
        <taxon>Bacillati</taxon>
        <taxon>Actinomycetota</taxon>
        <taxon>Actinomycetes</taxon>
        <taxon>Actinomycetales</taxon>
        <taxon>Actinomycetaceae</taxon>
        <taxon>Actinobaculum</taxon>
    </lineage>
</organism>
<sequence length="331" mass="35056">MAKLKKTLAVGAAALMGLSGCANTGSGELFETAQAPAAQGTFPRTATDEAQNLPSFEDAANYQLVEGEAAQQVIDQILQRTKADAAQWPTTTDIFARSMATSTVTTFEYTDPTVGFVSVSIPVEYEVDAQAKIMRTTIDMNSLADIPVDSLGEASGQDLYIEGYLAATPDGQVKLYAKALGMWMKGTLSATDFDRLLSESGSLAVPSSGELDLFADPALYQVKENAEAYLISGPVSPFVLESMKDAEAQGMKISGADSSMQILVNKETFESVGVSYTFRGTEVDGNAFSLTTTSVYDQTATPQIVLPAEAENGTEFPGEEIFNSIMGATAL</sequence>
<protein>
    <recommendedName>
        <fullName evidence="7">Lipoprotein</fullName>
    </recommendedName>
</protein>
<accession>A0A0K9EU60</accession>
<evidence type="ECO:0000313" key="4">
    <source>
        <dbReference type="EMBL" id="VDG75613.1"/>
    </source>
</evidence>
<dbReference type="Proteomes" id="UP001273799">
    <property type="component" value="Unassembled WGS sequence"/>
</dbReference>
<keyword evidence="1" id="KW-0732">Signal</keyword>
<dbReference type="Proteomes" id="UP000269974">
    <property type="component" value="Unassembled WGS sequence"/>
</dbReference>
<reference evidence="4 6" key="3">
    <citation type="submission" date="2018-11" db="EMBL/GenBank/DDBJ databases">
        <authorList>
            <consortium name="Pathogen Informatics"/>
        </authorList>
    </citation>
    <scope>NUCLEOTIDE SEQUENCE [LARGE SCALE GENOMIC DNA]</scope>
    <source>
        <strain evidence="4 6">NCTC10327</strain>
    </source>
</reference>
<name>A0A0K9EU60_9ACTO</name>
<feature type="signal peptide" evidence="1">
    <location>
        <begin position="1"/>
        <end position="24"/>
    </location>
</feature>
<evidence type="ECO:0000313" key="3">
    <source>
        <dbReference type="EMBL" id="SDE41352.1"/>
    </source>
</evidence>
<proteinExistence type="predicted"/>
<feature type="chain" id="PRO_5042679404" description="Lipoprotein" evidence="1">
    <location>
        <begin position="25"/>
        <end position="331"/>
    </location>
</feature>
<evidence type="ECO:0000313" key="5">
    <source>
        <dbReference type="Proteomes" id="UP000182744"/>
    </source>
</evidence>
<evidence type="ECO:0000313" key="6">
    <source>
        <dbReference type="Proteomes" id="UP000269974"/>
    </source>
</evidence>
<dbReference type="Proteomes" id="UP000182744">
    <property type="component" value="Unassembled WGS sequence"/>
</dbReference>
<dbReference type="RefSeq" id="WP_049619519.1">
    <property type="nucleotide sequence ID" value="NZ_FNAU01000008.1"/>
</dbReference>
<reference evidence="2" key="4">
    <citation type="submission" date="2023-10" db="EMBL/GenBank/DDBJ databases">
        <title>Whole Genome based description of the genera Actinobaculum and Actinotignum reveals a complex phylogenetic relationship within the species included in the genus Actinotignum.</title>
        <authorList>
            <person name="Jensen C.S."/>
            <person name="Dargis R."/>
            <person name="Kemp M."/>
            <person name="Christensen J.J."/>
        </authorList>
    </citation>
    <scope>NUCLEOTIDE SEQUENCE</scope>
    <source>
        <strain evidence="2">Actinobaculum_suis_CCUG19206T</strain>
    </source>
</reference>
<evidence type="ECO:0000313" key="2">
    <source>
        <dbReference type="EMBL" id="MDY5152488.1"/>
    </source>
</evidence>
<dbReference type="PATRIC" id="fig|1657.3.peg.904"/>
<evidence type="ECO:0000256" key="1">
    <source>
        <dbReference type="SAM" id="SignalP"/>
    </source>
</evidence>